<feature type="region of interest" description="Disordered" evidence="1">
    <location>
        <begin position="208"/>
        <end position="255"/>
    </location>
</feature>
<organism evidence="2">
    <name type="scientific">Oryza meridionalis</name>
    <dbReference type="NCBI Taxonomy" id="40149"/>
    <lineage>
        <taxon>Eukaryota</taxon>
        <taxon>Viridiplantae</taxon>
        <taxon>Streptophyta</taxon>
        <taxon>Embryophyta</taxon>
        <taxon>Tracheophyta</taxon>
        <taxon>Spermatophyta</taxon>
        <taxon>Magnoliopsida</taxon>
        <taxon>Liliopsida</taxon>
        <taxon>Poales</taxon>
        <taxon>Poaceae</taxon>
        <taxon>BOP clade</taxon>
        <taxon>Oryzoideae</taxon>
        <taxon>Oryzeae</taxon>
        <taxon>Oryzinae</taxon>
        <taxon>Oryza</taxon>
    </lineage>
</organism>
<accession>A0A0E0C1E2</accession>
<reference evidence="2" key="2">
    <citation type="submission" date="2018-05" db="EMBL/GenBank/DDBJ databases">
        <title>OmerRS3 (Oryza meridionalis Reference Sequence Version 3).</title>
        <authorList>
            <person name="Zhang J."/>
            <person name="Kudrna D."/>
            <person name="Lee S."/>
            <person name="Talag J."/>
            <person name="Welchert J."/>
            <person name="Wing R.A."/>
        </authorList>
    </citation>
    <scope>NUCLEOTIDE SEQUENCE [LARGE SCALE GENOMIC DNA]</scope>
    <source>
        <strain evidence="2">cv. OR44</strain>
    </source>
</reference>
<feature type="region of interest" description="Disordered" evidence="1">
    <location>
        <begin position="78"/>
        <end position="97"/>
    </location>
</feature>
<evidence type="ECO:0000313" key="3">
    <source>
        <dbReference type="Proteomes" id="UP000008021"/>
    </source>
</evidence>
<proteinExistence type="predicted"/>
<keyword evidence="3" id="KW-1185">Reference proteome</keyword>
<dbReference type="Gramene" id="OMERI01G12800.1">
    <property type="protein sequence ID" value="OMERI01G12800.1"/>
    <property type="gene ID" value="OMERI01G12800"/>
</dbReference>
<evidence type="ECO:0000313" key="2">
    <source>
        <dbReference type="EnsemblPlants" id="OMERI01G12800.1"/>
    </source>
</evidence>
<dbReference type="EnsemblPlants" id="OMERI01G12800.1">
    <property type="protein sequence ID" value="OMERI01G12800.1"/>
    <property type="gene ID" value="OMERI01G12800"/>
</dbReference>
<name>A0A0E0C1E2_9ORYZ</name>
<sequence>MARPRQGGDGGASPGFTADGHTSVCQLIPSPPLIPAVLASCNGQHGPLGRSRRCRAPAVAAILPVFPDDVKECAGADHHQLRPHQQQQPGRTQSNTAAQRRNAFAPFFRFYPSRMELRHGSLARLVDDTGRAAAPQAASVLGGLLGVPGLLPEPPRAAACHRPWERPGSGAQRLEHRICTHTHGDMAMNSPHSTTAACLPRARAANITGGSEWDDDSVRRRGGRRGGWRGSACETATTHDGSAMAELSGSTTRKR</sequence>
<protein>
    <submittedName>
        <fullName evidence="2">Uncharacterized protein</fullName>
    </submittedName>
</protein>
<dbReference type="HOGENOM" id="CLU_1091447_0_0_1"/>
<reference evidence="2" key="1">
    <citation type="submission" date="2015-04" db="UniProtKB">
        <authorList>
            <consortium name="EnsemblPlants"/>
        </authorList>
    </citation>
    <scope>IDENTIFICATION</scope>
</reference>
<dbReference type="Proteomes" id="UP000008021">
    <property type="component" value="Chromosome 1"/>
</dbReference>
<evidence type="ECO:0000256" key="1">
    <source>
        <dbReference type="SAM" id="MobiDB-lite"/>
    </source>
</evidence>
<dbReference type="AlphaFoldDB" id="A0A0E0C1E2"/>